<protein>
    <submittedName>
        <fullName evidence="2">Uncharacterized protein</fullName>
    </submittedName>
</protein>
<reference evidence="2" key="1">
    <citation type="submission" date="2021-03" db="EMBL/GenBank/DDBJ databases">
        <title>Genome sequencing and assembly of Tianweitania sediminis.</title>
        <authorList>
            <person name="Chhetri G."/>
        </authorList>
    </citation>
    <scope>NUCLEOTIDE SEQUENCE</scope>
    <source>
        <strain evidence="2">Z8</strain>
    </source>
</reference>
<feature type="region of interest" description="Disordered" evidence="1">
    <location>
        <begin position="80"/>
        <end position="101"/>
    </location>
</feature>
<evidence type="ECO:0000313" key="2">
    <source>
        <dbReference type="EMBL" id="MBP0438057.1"/>
    </source>
</evidence>
<name>A0A8J7R5G3_9HYPH</name>
<keyword evidence="3" id="KW-1185">Reference proteome</keyword>
<gene>
    <name evidence="2" type="ORF">J5Y06_05310</name>
</gene>
<dbReference type="AlphaFoldDB" id="A0A8J7R5G3"/>
<evidence type="ECO:0000256" key="1">
    <source>
        <dbReference type="SAM" id="MobiDB-lite"/>
    </source>
</evidence>
<sequence>MSMNQQQYARRRFVRFMEQQAAGKALTWHQLKAGFDVDVFIQLADGRTLSILNPDEGWVAVDRLSREFLINPDNEELFYQTDDEELDDDGHTKPSGDYFMA</sequence>
<dbReference type="RefSeq" id="WP_209333996.1">
    <property type="nucleotide sequence ID" value="NZ_JAGIYY010000001.1"/>
</dbReference>
<accession>A0A8J7R5G3</accession>
<organism evidence="2 3">
    <name type="scientific">Tianweitania sediminis</name>
    <dbReference type="NCBI Taxonomy" id="1502156"/>
    <lineage>
        <taxon>Bacteria</taxon>
        <taxon>Pseudomonadati</taxon>
        <taxon>Pseudomonadota</taxon>
        <taxon>Alphaproteobacteria</taxon>
        <taxon>Hyphomicrobiales</taxon>
        <taxon>Phyllobacteriaceae</taxon>
        <taxon>Tianweitania</taxon>
    </lineage>
</organism>
<proteinExistence type="predicted"/>
<dbReference type="Proteomes" id="UP000666240">
    <property type="component" value="Unassembled WGS sequence"/>
</dbReference>
<comment type="caution">
    <text evidence="2">The sequence shown here is derived from an EMBL/GenBank/DDBJ whole genome shotgun (WGS) entry which is preliminary data.</text>
</comment>
<dbReference type="EMBL" id="JAGIYY010000001">
    <property type="protein sequence ID" value="MBP0438057.1"/>
    <property type="molecule type" value="Genomic_DNA"/>
</dbReference>
<evidence type="ECO:0000313" key="3">
    <source>
        <dbReference type="Proteomes" id="UP000666240"/>
    </source>
</evidence>